<dbReference type="GO" id="GO:0046168">
    <property type="term" value="P:glycerol-3-phosphate catabolic process"/>
    <property type="evidence" value="ECO:0007669"/>
    <property type="project" value="InterPro"/>
</dbReference>
<feature type="binding site" evidence="17">
    <location>
        <position position="140"/>
    </location>
    <ligand>
        <name>NAD(+)</name>
        <dbReference type="ChEBI" id="CHEBI:57540"/>
    </ligand>
</feature>
<evidence type="ECO:0000256" key="15">
    <source>
        <dbReference type="PIRSR" id="PIRSR000114-1"/>
    </source>
</evidence>
<keyword evidence="3 14" id="KW-0547">Nucleotide-binding</keyword>
<dbReference type="GO" id="GO:0005829">
    <property type="term" value="C:cytosol"/>
    <property type="evidence" value="ECO:0007669"/>
    <property type="project" value="TreeGrafter"/>
</dbReference>
<keyword evidence="2 14" id="KW-0444">Lipid biosynthesis</keyword>
<comment type="similarity">
    <text evidence="1 14 18">Belongs to the NAD-dependent glycerol-3-phosphate dehydrogenase family.</text>
</comment>
<dbReference type="FunFam" id="3.40.50.720:FF:000019">
    <property type="entry name" value="Glycerol-3-phosphate dehydrogenase [NAD(P)+]"/>
    <property type="match status" value="1"/>
</dbReference>
<keyword evidence="14" id="KW-0963">Cytoplasm</keyword>
<evidence type="ECO:0000256" key="8">
    <source>
        <dbReference type="ARBA" id="ARBA00023209"/>
    </source>
</evidence>
<keyword evidence="4 14" id="KW-0521">NADP</keyword>
<feature type="binding site" evidence="14">
    <location>
        <position position="108"/>
    </location>
    <ligand>
        <name>NADPH</name>
        <dbReference type="ChEBI" id="CHEBI:57783"/>
    </ligand>
</feature>
<dbReference type="InterPro" id="IPR008927">
    <property type="entry name" value="6-PGluconate_DH-like_C_sf"/>
</dbReference>
<evidence type="ECO:0000256" key="17">
    <source>
        <dbReference type="PIRSR" id="PIRSR000114-3"/>
    </source>
</evidence>
<dbReference type="OrthoDB" id="9812273at2"/>
<feature type="binding site" evidence="14">
    <location>
        <position position="136"/>
    </location>
    <ligand>
        <name>sn-glycerol 3-phosphate</name>
        <dbReference type="ChEBI" id="CHEBI:57597"/>
    </ligand>
</feature>
<dbReference type="Pfam" id="PF07479">
    <property type="entry name" value="NAD_Gly3P_dh_C"/>
    <property type="match status" value="1"/>
</dbReference>
<feature type="binding site" evidence="14">
    <location>
        <position position="15"/>
    </location>
    <ligand>
        <name>NADPH</name>
        <dbReference type="ChEBI" id="CHEBI:57783"/>
    </ligand>
</feature>
<feature type="binding site" evidence="17">
    <location>
        <begin position="11"/>
        <end position="16"/>
    </location>
    <ligand>
        <name>NAD(+)</name>
        <dbReference type="ChEBI" id="CHEBI:57540"/>
    </ligand>
</feature>
<comment type="caution">
    <text evidence="14">Lacks conserved residue(s) required for the propagation of feature annotation.</text>
</comment>
<evidence type="ECO:0000259" key="20">
    <source>
        <dbReference type="Pfam" id="PF07479"/>
    </source>
</evidence>
<feature type="binding site" evidence="14">
    <location>
        <position position="281"/>
    </location>
    <ligand>
        <name>NADPH</name>
        <dbReference type="ChEBI" id="CHEBI:57783"/>
    </ligand>
</feature>
<dbReference type="GO" id="GO:0006650">
    <property type="term" value="P:glycerophospholipid metabolic process"/>
    <property type="evidence" value="ECO:0007669"/>
    <property type="project" value="UniProtKB-UniRule"/>
</dbReference>
<feature type="binding site" evidence="14">
    <location>
        <position position="140"/>
    </location>
    <ligand>
        <name>NADPH</name>
        <dbReference type="ChEBI" id="CHEBI:57783"/>
    </ligand>
</feature>
<dbReference type="EC" id="1.1.1.94" evidence="11 14"/>
<dbReference type="UniPathway" id="UPA00940"/>
<feature type="binding site" evidence="14">
    <location>
        <position position="14"/>
    </location>
    <ligand>
        <name>NADPH</name>
        <dbReference type="ChEBI" id="CHEBI:57783"/>
    </ligand>
</feature>
<gene>
    <name evidence="14" type="primary">gpsA</name>
    <name evidence="21" type="ORF">FRF71_12595</name>
</gene>
<dbReference type="Pfam" id="PF01210">
    <property type="entry name" value="NAD_Gly3P_dh_N"/>
    <property type="match status" value="1"/>
</dbReference>
<dbReference type="EMBL" id="CP042345">
    <property type="protein sequence ID" value="QEA17587.1"/>
    <property type="molecule type" value="Genomic_DNA"/>
</dbReference>
<feature type="binding site" evidence="14">
    <location>
        <position position="256"/>
    </location>
    <ligand>
        <name>sn-glycerol 3-phosphate</name>
        <dbReference type="ChEBI" id="CHEBI:57597"/>
    </ligand>
</feature>
<feature type="binding site" evidence="14">
    <location>
        <position position="51"/>
    </location>
    <ligand>
        <name>NADPH</name>
        <dbReference type="ChEBI" id="CHEBI:57783"/>
    </ligand>
</feature>
<feature type="binding site" evidence="14">
    <location>
        <position position="254"/>
    </location>
    <ligand>
        <name>sn-glycerol 3-phosphate</name>
        <dbReference type="ChEBI" id="CHEBI:57597"/>
    </ligand>
</feature>
<dbReference type="HAMAP" id="MF_00394">
    <property type="entry name" value="NAD_Glyc3P_dehydrog"/>
    <property type="match status" value="1"/>
</dbReference>
<keyword evidence="6 14" id="KW-0520">NAD</keyword>
<dbReference type="AlphaFoldDB" id="A0A5B8SBP1"/>
<dbReference type="InterPro" id="IPR036291">
    <property type="entry name" value="NAD(P)-bd_dom_sf"/>
</dbReference>
<evidence type="ECO:0000256" key="12">
    <source>
        <dbReference type="ARBA" id="ARBA00069372"/>
    </source>
</evidence>
<comment type="function">
    <text evidence="14">Catalyzes the reduction of the glycolytic intermediate dihydroxyacetone phosphate (DHAP) to sn-glycerol 3-phosphate (G3P), the key precursor for phospholipid synthesis.</text>
</comment>
<dbReference type="Gene3D" id="1.10.1040.10">
    <property type="entry name" value="N-(1-d-carboxylethyl)-l-norvaline Dehydrogenase, domain 2"/>
    <property type="match status" value="1"/>
</dbReference>
<dbReference type="SUPFAM" id="SSF51735">
    <property type="entry name" value="NAD(P)-binding Rossmann-fold domains"/>
    <property type="match status" value="1"/>
</dbReference>
<keyword evidence="22" id="KW-1185">Reference proteome</keyword>
<evidence type="ECO:0000259" key="19">
    <source>
        <dbReference type="Pfam" id="PF01210"/>
    </source>
</evidence>
<dbReference type="KEGG" id="ngf:FRF71_12595"/>
<feature type="active site" description="Proton acceptor" evidence="14 15">
    <location>
        <position position="191"/>
    </location>
</feature>
<evidence type="ECO:0000256" key="2">
    <source>
        <dbReference type="ARBA" id="ARBA00022516"/>
    </source>
</evidence>
<feature type="binding site" evidence="14">
    <location>
        <position position="279"/>
    </location>
    <ligand>
        <name>NADPH</name>
        <dbReference type="ChEBI" id="CHEBI:57783"/>
    </ligand>
</feature>
<evidence type="ECO:0000256" key="1">
    <source>
        <dbReference type="ARBA" id="ARBA00011009"/>
    </source>
</evidence>
<dbReference type="Gene3D" id="3.40.50.720">
    <property type="entry name" value="NAD(P)-binding Rossmann-like Domain"/>
    <property type="match status" value="1"/>
</dbReference>
<evidence type="ECO:0000256" key="3">
    <source>
        <dbReference type="ARBA" id="ARBA00022741"/>
    </source>
</evidence>
<feature type="binding site" evidence="14">
    <location>
        <position position="255"/>
    </location>
    <ligand>
        <name>NADPH</name>
        <dbReference type="ChEBI" id="CHEBI:57783"/>
    </ligand>
</feature>
<evidence type="ECO:0000313" key="22">
    <source>
        <dbReference type="Proteomes" id="UP000321172"/>
    </source>
</evidence>
<evidence type="ECO:0000256" key="10">
    <source>
        <dbReference type="ARBA" id="ARBA00052716"/>
    </source>
</evidence>
<dbReference type="GO" id="GO:0005975">
    <property type="term" value="P:carbohydrate metabolic process"/>
    <property type="evidence" value="ECO:0007669"/>
    <property type="project" value="InterPro"/>
</dbReference>
<proteinExistence type="inferred from homology"/>
<feature type="binding site" evidence="16">
    <location>
        <begin position="255"/>
        <end position="256"/>
    </location>
    <ligand>
        <name>substrate</name>
    </ligand>
</feature>
<dbReference type="NCBIfam" id="NF009098">
    <property type="entry name" value="PRK12439.1"/>
    <property type="match status" value="1"/>
</dbReference>
<dbReference type="InterPro" id="IPR011128">
    <property type="entry name" value="G3P_DH_NAD-dep_N"/>
</dbReference>
<dbReference type="InterPro" id="IPR013328">
    <property type="entry name" value="6PGD_dom2"/>
</dbReference>
<dbReference type="InterPro" id="IPR006168">
    <property type="entry name" value="G3P_DH_NAD-dep"/>
</dbReference>
<comment type="pathway">
    <text evidence="14">Membrane lipid metabolism; glycerophospholipid metabolism.</text>
</comment>
<feature type="binding site" evidence="14">
    <location>
        <position position="191"/>
    </location>
    <ligand>
        <name>sn-glycerol 3-phosphate</name>
        <dbReference type="ChEBI" id="CHEBI:57597"/>
    </ligand>
</feature>
<evidence type="ECO:0000256" key="6">
    <source>
        <dbReference type="ARBA" id="ARBA00023027"/>
    </source>
</evidence>
<feature type="binding site" evidence="14">
    <location>
        <position position="255"/>
    </location>
    <ligand>
        <name>sn-glycerol 3-phosphate</name>
        <dbReference type="ChEBI" id="CHEBI:57597"/>
    </ligand>
</feature>
<feature type="binding site" evidence="16">
    <location>
        <position position="108"/>
    </location>
    <ligand>
        <name>substrate</name>
    </ligand>
</feature>
<dbReference type="FunFam" id="1.10.1040.10:FF:000001">
    <property type="entry name" value="Glycerol-3-phosphate dehydrogenase [NAD(P)+]"/>
    <property type="match status" value="1"/>
</dbReference>
<evidence type="ECO:0000256" key="4">
    <source>
        <dbReference type="ARBA" id="ARBA00022857"/>
    </source>
</evidence>
<evidence type="ECO:0000256" key="14">
    <source>
        <dbReference type="HAMAP-Rule" id="MF_00394"/>
    </source>
</evidence>
<dbReference type="GO" id="GO:0051287">
    <property type="term" value="F:NAD binding"/>
    <property type="evidence" value="ECO:0007669"/>
    <property type="project" value="InterPro"/>
</dbReference>
<dbReference type="PROSITE" id="PS00957">
    <property type="entry name" value="NAD_G3PDH"/>
    <property type="match status" value="1"/>
</dbReference>
<feature type="binding site" evidence="14">
    <location>
        <position position="108"/>
    </location>
    <ligand>
        <name>sn-glycerol 3-phosphate</name>
        <dbReference type="ChEBI" id="CHEBI:57597"/>
    </ligand>
</feature>
<dbReference type="GO" id="GO:0141153">
    <property type="term" value="F:glycerol-3-phosphate dehydrogenase (NADP+) activity"/>
    <property type="evidence" value="ECO:0007669"/>
    <property type="project" value="RHEA"/>
</dbReference>
<evidence type="ECO:0000256" key="9">
    <source>
        <dbReference type="ARBA" id="ARBA00023264"/>
    </source>
</evidence>
<evidence type="ECO:0000256" key="13">
    <source>
        <dbReference type="ARBA" id="ARBA00080511"/>
    </source>
</evidence>
<protein>
    <recommendedName>
        <fullName evidence="12 14">Glycerol-3-phosphate dehydrogenase [NAD(P)+]</fullName>
        <ecNumber evidence="11 14">1.1.1.94</ecNumber>
    </recommendedName>
    <alternativeName>
        <fullName evidence="14">NAD(P)(+)-dependent glycerol-3-phosphate dehydrogenase</fullName>
    </alternativeName>
    <alternativeName>
        <fullName evidence="13 14">NAD(P)H-dependent dihydroxyacetone-phosphate reductase</fullName>
    </alternativeName>
</protein>
<organism evidence="21 22">
    <name type="scientific">Novosphingobium ginsenosidimutans</name>
    <dbReference type="NCBI Taxonomy" id="1176536"/>
    <lineage>
        <taxon>Bacteria</taxon>
        <taxon>Pseudomonadati</taxon>
        <taxon>Pseudomonadota</taxon>
        <taxon>Alphaproteobacteria</taxon>
        <taxon>Sphingomonadales</taxon>
        <taxon>Sphingomonadaceae</taxon>
        <taxon>Novosphingobium</taxon>
    </lineage>
</organism>
<feature type="binding site" evidence="14">
    <location>
        <position position="34"/>
    </location>
    <ligand>
        <name>NADPH</name>
        <dbReference type="ChEBI" id="CHEBI:57783"/>
    </ligand>
</feature>
<dbReference type="NCBIfam" id="NF000940">
    <property type="entry name" value="PRK00094.1-2"/>
    <property type="match status" value="1"/>
</dbReference>
<dbReference type="PRINTS" id="PR00077">
    <property type="entry name" value="GPDHDRGNASE"/>
</dbReference>
<keyword evidence="5 14" id="KW-0560">Oxidoreductase</keyword>
<feature type="binding site" evidence="17">
    <location>
        <position position="255"/>
    </location>
    <ligand>
        <name>NAD(+)</name>
        <dbReference type="ChEBI" id="CHEBI:57540"/>
    </ligand>
</feature>
<dbReference type="InterPro" id="IPR006109">
    <property type="entry name" value="G3P_DH_NAD-dep_C"/>
</dbReference>
<feature type="domain" description="Glycerol-3-phosphate dehydrogenase NAD-dependent N-terminal" evidence="19">
    <location>
        <begin position="6"/>
        <end position="157"/>
    </location>
</feature>
<evidence type="ECO:0000256" key="18">
    <source>
        <dbReference type="RuleBase" id="RU000437"/>
    </source>
</evidence>
<evidence type="ECO:0000256" key="7">
    <source>
        <dbReference type="ARBA" id="ARBA00023098"/>
    </source>
</evidence>
<dbReference type="NCBIfam" id="NF000942">
    <property type="entry name" value="PRK00094.1-4"/>
    <property type="match status" value="1"/>
</dbReference>
<sequence>MARELKVGLLGGGSWGTTVASLVARNAPTTLWARSEDTVAEINCDHTNRRYLPDARLTASLRATTELAEAVGGADVIVFGVPSQVTRATAAAIRPFIRPWVPIISLAKGFELSTGKRMTEVIGEELPGHPLGVLTGPNLAKEIMSGLAAAAVLAMDDDVIVRELQDLFRTGLFRVYTNDDPVGAELGGALKNIFAIATGMGDALGAGVNTRSALLTRSQAEMMRLGVALGARAETLMGLAGMGDLLATCTSPQSRNRTVGLELGSGKTIEQVLASMSQVAEGVKSVGPVWEMACARGIELPIVREVYAVVHEGAPATSAFRGLLSTAAGSEAEPG</sequence>
<comment type="subcellular location">
    <subcellularLocation>
        <location evidence="14">Cytoplasm</location>
    </subcellularLocation>
</comment>
<reference evidence="21 22" key="1">
    <citation type="journal article" date="2013" name="J. Microbiol. Biotechnol.">
        <title>Novosphingobium ginsenosidimutans sp. nov., with the ability to convert ginsenoside.</title>
        <authorList>
            <person name="Kim J.K."/>
            <person name="He D."/>
            <person name="Liu Q.M."/>
            <person name="Park H.Y."/>
            <person name="Jung M.S."/>
            <person name="Yoon M.H."/>
            <person name="Kim S.C."/>
            <person name="Im W.T."/>
        </authorList>
    </citation>
    <scope>NUCLEOTIDE SEQUENCE [LARGE SCALE GENOMIC DNA]</scope>
    <source>
        <strain evidence="21 22">FW-6</strain>
    </source>
</reference>
<keyword evidence="8 14" id="KW-0594">Phospholipid biosynthesis</keyword>
<dbReference type="GO" id="GO:0046167">
    <property type="term" value="P:glycerol-3-phosphate biosynthetic process"/>
    <property type="evidence" value="ECO:0007669"/>
    <property type="project" value="UniProtKB-UniRule"/>
</dbReference>
<dbReference type="GO" id="GO:0008654">
    <property type="term" value="P:phospholipid biosynthetic process"/>
    <property type="evidence" value="ECO:0007669"/>
    <property type="project" value="UniProtKB-KW"/>
</dbReference>
<evidence type="ECO:0000313" key="21">
    <source>
        <dbReference type="EMBL" id="QEA17587.1"/>
    </source>
</evidence>
<dbReference type="Proteomes" id="UP000321172">
    <property type="component" value="Chromosome"/>
</dbReference>
<keyword evidence="7 14" id="KW-0443">Lipid metabolism</keyword>
<feature type="domain" description="Glycerol-3-phosphate dehydrogenase NAD-dependent C-terminal" evidence="20">
    <location>
        <begin position="180"/>
        <end position="319"/>
    </location>
</feature>
<name>A0A5B8SBP1_9SPHN</name>
<keyword evidence="9 14" id="KW-1208">Phospholipid metabolism</keyword>
<accession>A0A5B8SBP1</accession>
<comment type="catalytic activity">
    <reaction evidence="10">
        <text>sn-glycerol 3-phosphate + NADP(+) = dihydroxyacetone phosphate + NADPH + H(+)</text>
        <dbReference type="Rhea" id="RHEA:11096"/>
        <dbReference type="ChEBI" id="CHEBI:15378"/>
        <dbReference type="ChEBI" id="CHEBI:57597"/>
        <dbReference type="ChEBI" id="CHEBI:57642"/>
        <dbReference type="ChEBI" id="CHEBI:57783"/>
        <dbReference type="ChEBI" id="CHEBI:58349"/>
        <dbReference type="EC" id="1.1.1.94"/>
    </reaction>
    <physiologicalReaction direction="right-to-left" evidence="10">
        <dbReference type="Rhea" id="RHEA:11098"/>
    </physiologicalReaction>
</comment>
<evidence type="ECO:0000256" key="5">
    <source>
        <dbReference type="ARBA" id="ARBA00023002"/>
    </source>
</evidence>
<dbReference type="SUPFAM" id="SSF48179">
    <property type="entry name" value="6-phosphogluconate dehydrogenase C-terminal domain-like"/>
    <property type="match status" value="1"/>
</dbReference>
<comment type="catalytic activity">
    <reaction evidence="14">
        <text>sn-glycerol 3-phosphate + NAD(+) = dihydroxyacetone phosphate + NADH + H(+)</text>
        <dbReference type="Rhea" id="RHEA:11092"/>
        <dbReference type="ChEBI" id="CHEBI:15378"/>
        <dbReference type="ChEBI" id="CHEBI:57540"/>
        <dbReference type="ChEBI" id="CHEBI:57597"/>
        <dbReference type="ChEBI" id="CHEBI:57642"/>
        <dbReference type="ChEBI" id="CHEBI:57945"/>
        <dbReference type="EC" id="1.1.1.94"/>
    </reaction>
</comment>
<dbReference type="PIRSF" id="PIRSF000114">
    <property type="entry name" value="Glycerol-3-P_dh"/>
    <property type="match status" value="1"/>
</dbReference>
<evidence type="ECO:0000256" key="11">
    <source>
        <dbReference type="ARBA" id="ARBA00066687"/>
    </source>
</evidence>
<dbReference type="PANTHER" id="PTHR11728">
    <property type="entry name" value="GLYCEROL-3-PHOSPHATE DEHYDROGENASE"/>
    <property type="match status" value="1"/>
</dbReference>
<dbReference type="GO" id="GO:0141152">
    <property type="term" value="F:glycerol-3-phosphate dehydrogenase (NAD+) activity"/>
    <property type="evidence" value="ECO:0007669"/>
    <property type="project" value="RHEA"/>
</dbReference>
<dbReference type="PANTHER" id="PTHR11728:SF1">
    <property type="entry name" value="GLYCEROL-3-PHOSPHATE DEHYDROGENASE [NAD(+)] 2, CHLOROPLASTIC"/>
    <property type="match status" value="1"/>
</dbReference>
<feature type="binding site" evidence="14">
    <location>
        <position position="244"/>
    </location>
    <ligand>
        <name>sn-glycerol 3-phosphate</name>
        <dbReference type="ChEBI" id="CHEBI:57597"/>
    </ligand>
</feature>
<evidence type="ECO:0000256" key="16">
    <source>
        <dbReference type="PIRSR" id="PIRSR000114-2"/>
    </source>
</evidence>